<organism evidence="1">
    <name type="scientific">Arundo donax</name>
    <name type="common">Giant reed</name>
    <name type="synonym">Donax arundinaceus</name>
    <dbReference type="NCBI Taxonomy" id="35708"/>
    <lineage>
        <taxon>Eukaryota</taxon>
        <taxon>Viridiplantae</taxon>
        <taxon>Streptophyta</taxon>
        <taxon>Embryophyta</taxon>
        <taxon>Tracheophyta</taxon>
        <taxon>Spermatophyta</taxon>
        <taxon>Magnoliopsida</taxon>
        <taxon>Liliopsida</taxon>
        <taxon>Poales</taxon>
        <taxon>Poaceae</taxon>
        <taxon>PACMAD clade</taxon>
        <taxon>Arundinoideae</taxon>
        <taxon>Arundineae</taxon>
        <taxon>Arundo</taxon>
    </lineage>
</organism>
<sequence>MILCFQYCFSFFFFDMNYIPTDLEAPLI</sequence>
<dbReference type="EMBL" id="GBRH01191725">
    <property type="protein sequence ID" value="JAE06171.1"/>
    <property type="molecule type" value="Transcribed_RNA"/>
</dbReference>
<accession>A0A0A9F7S8</accession>
<dbReference type="AlphaFoldDB" id="A0A0A9F7S8"/>
<protein>
    <submittedName>
        <fullName evidence="1">Uncharacterized protein</fullName>
    </submittedName>
</protein>
<proteinExistence type="predicted"/>
<name>A0A0A9F7S8_ARUDO</name>
<evidence type="ECO:0000313" key="1">
    <source>
        <dbReference type="EMBL" id="JAE06171.1"/>
    </source>
</evidence>
<reference evidence="1" key="1">
    <citation type="submission" date="2014-09" db="EMBL/GenBank/DDBJ databases">
        <authorList>
            <person name="Magalhaes I.L.F."/>
            <person name="Oliveira U."/>
            <person name="Santos F.R."/>
            <person name="Vidigal T.H.D.A."/>
            <person name="Brescovit A.D."/>
            <person name="Santos A.J."/>
        </authorList>
    </citation>
    <scope>NUCLEOTIDE SEQUENCE</scope>
    <source>
        <tissue evidence="1">Shoot tissue taken approximately 20 cm above the soil surface</tissue>
    </source>
</reference>
<reference evidence="1" key="2">
    <citation type="journal article" date="2015" name="Data Brief">
        <title>Shoot transcriptome of the giant reed, Arundo donax.</title>
        <authorList>
            <person name="Barrero R.A."/>
            <person name="Guerrero F.D."/>
            <person name="Moolhuijzen P."/>
            <person name="Goolsby J.A."/>
            <person name="Tidwell J."/>
            <person name="Bellgard S.E."/>
            <person name="Bellgard M.I."/>
        </authorList>
    </citation>
    <scope>NUCLEOTIDE SEQUENCE</scope>
    <source>
        <tissue evidence="1">Shoot tissue taken approximately 20 cm above the soil surface</tissue>
    </source>
</reference>